<evidence type="ECO:0000259" key="1">
    <source>
        <dbReference type="Pfam" id="PF10544"/>
    </source>
</evidence>
<dbReference type="EMBL" id="LATX01001410">
    <property type="protein sequence ID" value="KTB41946.1"/>
    <property type="molecule type" value="Genomic_DNA"/>
</dbReference>
<evidence type="ECO:0000313" key="2">
    <source>
        <dbReference type="EMBL" id="KTB41946.1"/>
    </source>
</evidence>
<dbReference type="InterPro" id="IPR018306">
    <property type="entry name" value="Phage_T5_Orf172_DNA-bd"/>
</dbReference>
<sequence length="136" mass="16131">MLAAIKFIVTTIKVLSIFDRRSKIYTFHIVEDDELEFLFKIGRTSWPLEERKLEWDRQCPSKPHIWYDGVNVNHSHRVEHLVYLELMACGYKRVIKCCPDCGKRYQEIFHLPRADAWETIIKPLIEKINAEVENGV</sequence>
<gene>
    <name evidence="2" type="ORF">WG66_5477</name>
</gene>
<protein>
    <recommendedName>
        <fullName evidence="1">Bacteriophage T5 Orf172 DNA-binding domain-containing protein</fullName>
    </recommendedName>
</protein>
<dbReference type="AlphaFoldDB" id="A0A0W0G060"/>
<dbReference type="InterPro" id="IPR053006">
    <property type="entry name" value="Meiosis_regulatory"/>
</dbReference>
<organism evidence="2 3">
    <name type="scientific">Moniliophthora roreri</name>
    <name type="common">Frosty pod rot fungus</name>
    <name type="synonym">Monilia roreri</name>
    <dbReference type="NCBI Taxonomy" id="221103"/>
    <lineage>
        <taxon>Eukaryota</taxon>
        <taxon>Fungi</taxon>
        <taxon>Dikarya</taxon>
        <taxon>Basidiomycota</taxon>
        <taxon>Agaricomycotina</taxon>
        <taxon>Agaricomycetes</taxon>
        <taxon>Agaricomycetidae</taxon>
        <taxon>Agaricales</taxon>
        <taxon>Marasmiineae</taxon>
        <taxon>Marasmiaceae</taxon>
        <taxon>Moniliophthora</taxon>
    </lineage>
</organism>
<reference evidence="2 3" key="1">
    <citation type="submission" date="2015-12" db="EMBL/GenBank/DDBJ databases">
        <title>Draft genome sequence of Moniliophthora roreri, the causal agent of frosty pod rot of cacao.</title>
        <authorList>
            <person name="Aime M.C."/>
            <person name="Diaz-Valderrama J.R."/>
            <person name="Kijpornyongpan T."/>
            <person name="Phillips-Mora W."/>
        </authorList>
    </citation>
    <scope>NUCLEOTIDE SEQUENCE [LARGE SCALE GENOMIC DNA]</scope>
    <source>
        <strain evidence="2 3">MCA 2952</strain>
    </source>
</reference>
<dbReference type="Pfam" id="PF10544">
    <property type="entry name" value="T5orf172"/>
    <property type="match status" value="1"/>
</dbReference>
<dbReference type="PANTHER" id="PTHR28094">
    <property type="entry name" value="MEIOTICALLY UP-REGULATED GENE 113 PROTEIN"/>
    <property type="match status" value="1"/>
</dbReference>
<proteinExistence type="predicted"/>
<evidence type="ECO:0000313" key="3">
    <source>
        <dbReference type="Proteomes" id="UP000054988"/>
    </source>
</evidence>
<comment type="caution">
    <text evidence="2">The sequence shown here is derived from an EMBL/GenBank/DDBJ whole genome shotgun (WGS) entry which is preliminary data.</text>
</comment>
<dbReference type="Proteomes" id="UP000054988">
    <property type="component" value="Unassembled WGS sequence"/>
</dbReference>
<name>A0A0W0G060_MONRR</name>
<feature type="domain" description="Bacteriophage T5 Orf172 DNA-binding" evidence="1">
    <location>
        <begin position="24"/>
        <end position="119"/>
    </location>
</feature>
<accession>A0A0W0G060</accession>
<dbReference type="PANTHER" id="PTHR28094:SF1">
    <property type="entry name" value="MEIOTICALLY UP-REGULATED GENE 113 PROTEIN"/>
    <property type="match status" value="1"/>
</dbReference>